<evidence type="ECO:0000256" key="3">
    <source>
        <dbReference type="ARBA" id="ARBA00023052"/>
    </source>
</evidence>
<dbReference type="Proteomes" id="UP001321249">
    <property type="component" value="Unassembled WGS sequence"/>
</dbReference>
<accession>A0AAJ6CSZ4</accession>
<dbReference type="SUPFAM" id="SSF52518">
    <property type="entry name" value="Thiamin diphosphate-binding fold (THDP-binding)"/>
    <property type="match status" value="1"/>
</dbReference>
<dbReference type="InterPro" id="IPR009014">
    <property type="entry name" value="Transketo_C/PFOR_II"/>
</dbReference>
<protein>
    <submittedName>
        <fullName evidence="6">Alpha-ketoacid dehydrogenase subunit beta</fullName>
    </submittedName>
</protein>
<dbReference type="EMBL" id="CP046147">
    <property type="protein sequence ID" value="WFG38917.1"/>
    <property type="molecule type" value="Genomic_DNA"/>
</dbReference>
<dbReference type="Gene3D" id="3.40.50.920">
    <property type="match status" value="1"/>
</dbReference>
<dbReference type="CDD" id="cd07036">
    <property type="entry name" value="TPP_PYR_E1-PDHc-beta_like"/>
    <property type="match status" value="1"/>
</dbReference>
<gene>
    <name evidence="5" type="ORF">GKO46_04690</name>
    <name evidence="6" type="ORF">GKO48_04570</name>
</gene>
<keyword evidence="7" id="KW-1185">Reference proteome</keyword>
<dbReference type="Pfam" id="PF02779">
    <property type="entry name" value="Transket_pyr"/>
    <property type="match status" value="1"/>
</dbReference>
<dbReference type="GO" id="GO:0016491">
    <property type="term" value="F:oxidoreductase activity"/>
    <property type="evidence" value="ECO:0007669"/>
    <property type="project" value="UniProtKB-KW"/>
</dbReference>
<evidence type="ECO:0000259" key="4">
    <source>
        <dbReference type="SMART" id="SM00861"/>
    </source>
</evidence>
<dbReference type="EMBL" id="WMBE01000001">
    <property type="protein sequence ID" value="MDG0866369.1"/>
    <property type="molecule type" value="Genomic_DNA"/>
</dbReference>
<keyword evidence="3" id="KW-0786">Thiamine pyrophosphate</keyword>
<dbReference type="Proteomes" id="UP001219901">
    <property type="component" value="Chromosome"/>
</dbReference>
<dbReference type="AlphaFoldDB" id="A0AAJ6CSZ4"/>
<evidence type="ECO:0000256" key="2">
    <source>
        <dbReference type="ARBA" id="ARBA00023002"/>
    </source>
</evidence>
<keyword evidence="2" id="KW-0560">Oxidoreductase</keyword>
<evidence type="ECO:0000313" key="8">
    <source>
        <dbReference type="Proteomes" id="UP001321249"/>
    </source>
</evidence>
<dbReference type="Pfam" id="PF02780">
    <property type="entry name" value="Transketolase_C"/>
    <property type="match status" value="1"/>
</dbReference>
<proteinExistence type="predicted"/>
<sequence>MPTKTYIQAIAEATIEEMERDQSVFTMGEDLRQSVYGATAGLVDRFGEDRVIDTPLSENGFFGAALGASLCGMRPIVETVTSFLWVGMDQLVSQGSKMRYMFGGQAELPVTFRVRMFYARGAAAHHSDRNYPVFMNTPGIKIVCPSNAYDAKGLMKTAVRDNDVCLLFEDGIALSSRTEVPDNDELPDGELLVPFGVANTVQSGTEVTIVGIAGGVQHAIDAAKVLDAEGISAEIIDPRTLVPLDKESILKSVAKTGRLVIVDPAHKMCSAASEIAAIVAQEGFWDLQAPIQVVASEQINVPYSPALEPLIYPTPEKVVDAVRTVLD</sequence>
<organism evidence="6 7">
    <name type="scientific">Candidatus Lucifugimonas marina</name>
    <dbReference type="NCBI Taxonomy" id="3038979"/>
    <lineage>
        <taxon>Bacteria</taxon>
        <taxon>Bacillati</taxon>
        <taxon>Chloroflexota</taxon>
        <taxon>Dehalococcoidia</taxon>
        <taxon>SAR202 cluster</taxon>
        <taxon>Candidatus Lucifugimonadales</taxon>
        <taxon>Candidatus Lucifugimonadaceae</taxon>
        <taxon>Candidatus Lucifugimonas</taxon>
    </lineage>
</organism>
<evidence type="ECO:0000256" key="1">
    <source>
        <dbReference type="ARBA" id="ARBA00001964"/>
    </source>
</evidence>
<evidence type="ECO:0000313" key="6">
    <source>
        <dbReference type="EMBL" id="WFG38917.1"/>
    </source>
</evidence>
<dbReference type="PANTHER" id="PTHR43257">
    <property type="entry name" value="PYRUVATE DEHYDROGENASE E1 COMPONENT BETA SUBUNIT"/>
    <property type="match status" value="1"/>
</dbReference>
<dbReference type="InterPro" id="IPR033248">
    <property type="entry name" value="Transketolase_C"/>
</dbReference>
<evidence type="ECO:0000313" key="5">
    <source>
        <dbReference type="EMBL" id="MDG0866369.1"/>
    </source>
</evidence>
<dbReference type="InterPro" id="IPR029061">
    <property type="entry name" value="THDP-binding"/>
</dbReference>
<reference evidence="7" key="3">
    <citation type="submission" date="2023-06" db="EMBL/GenBank/DDBJ databases">
        <title>Pangenomics reveal diversification of enzyme families and niche specialization in globally abundant SAR202 bacteria.</title>
        <authorList>
            <person name="Saw J.H.W."/>
        </authorList>
    </citation>
    <scope>NUCLEOTIDE SEQUENCE [LARGE SCALE GENOMIC DNA]</scope>
    <source>
        <strain evidence="7">JH1073</strain>
    </source>
</reference>
<reference evidence="6" key="2">
    <citation type="journal article" date="2023" name="Nat. Commun.">
        <title>Cultivation of marine bacteria of the SAR202 clade.</title>
        <authorList>
            <person name="Lim Y."/>
            <person name="Seo J.H."/>
            <person name="Giovannoni S.J."/>
            <person name="Kang I."/>
            <person name="Cho J.C."/>
        </authorList>
    </citation>
    <scope>NUCLEOTIDE SEQUENCE</scope>
    <source>
        <strain evidence="6">JH1073</strain>
    </source>
</reference>
<comment type="cofactor">
    <cofactor evidence="1">
        <name>thiamine diphosphate</name>
        <dbReference type="ChEBI" id="CHEBI:58937"/>
    </cofactor>
</comment>
<reference evidence="7 8" key="1">
    <citation type="submission" date="2019-11" db="EMBL/GenBank/DDBJ databases">
        <authorList>
            <person name="Cho J.-C."/>
        </authorList>
    </citation>
    <scope>NUCLEOTIDE SEQUENCE [LARGE SCALE GENOMIC DNA]</scope>
    <source>
        <strain evidence="6 7">JH1073</strain>
        <strain evidence="5 8">JH702</strain>
    </source>
</reference>
<dbReference type="RefSeq" id="WP_342822195.1">
    <property type="nucleotide sequence ID" value="NZ_CP046146.1"/>
</dbReference>
<feature type="domain" description="Transketolase-like pyrimidine-binding" evidence="4">
    <location>
        <begin position="4"/>
        <end position="176"/>
    </location>
</feature>
<dbReference type="SMART" id="SM00861">
    <property type="entry name" value="Transket_pyr"/>
    <property type="match status" value="1"/>
</dbReference>
<dbReference type="SUPFAM" id="SSF52922">
    <property type="entry name" value="TK C-terminal domain-like"/>
    <property type="match status" value="1"/>
</dbReference>
<dbReference type="Gene3D" id="3.40.50.970">
    <property type="match status" value="1"/>
</dbReference>
<dbReference type="PANTHER" id="PTHR43257:SF2">
    <property type="entry name" value="PYRUVATE DEHYDROGENASE E1 COMPONENT SUBUNIT BETA"/>
    <property type="match status" value="1"/>
</dbReference>
<name>A0AAJ6CSZ4_9CHLR</name>
<evidence type="ECO:0000313" key="7">
    <source>
        <dbReference type="Proteomes" id="UP001219901"/>
    </source>
</evidence>
<dbReference type="InterPro" id="IPR005475">
    <property type="entry name" value="Transketolase-like_Pyr-bd"/>
</dbReference>